<reference evidence="1" key="1">
    <citation type="submission" date="2019-08" db="EMBL/GenBank/DDBJ databases">
        <authorList>
            <person name="Kucharzyk K."/>
            <person name="Murdoch R.W."/>
            <person name="Higgins S."/>
            <person name="Loffler F."/>
        </authorList>
    </citation>
    <scope>NUCLEOTIDE SEQUENCE</scope>
</reference>
<comment type="caution">
    <text evidence="1">The sequence shown here is derived from an EMBL/GenBank/DDBJ whole genome shotgun (WGS) entry which is preliminary data.</text>
</comment>
<accession>A0A645H9C4</accession>
<proteinExistence type="predicted"/>
<name>A0A645H9C4_9ZZZZ</name>
<evidence type="ECO:0000313" key="1">
    <source>
        <dbReference type="EMBL" id="MPN35300.1"/>
    </source>
</evidence>
<organism evidence="1">
    <name type="scientific">bioreactor metagenome</name>
    <dbReference type="NCBI Taxonomy" id="1076179"/>
    <lineage>
        <taxon>unclassified sequences</taxon>
        <taxon>metagenomes</taxon>
        <taxon>ecological metagenomes</taxon>
    </lineage>
</organism>
<protein>
    <submittedName>
        <fullName evidence="1">Uncharacterized protein</fullName>
    </submittedName>
</protein>
<dbReference type="EMBL" id="VSSQ01088795">
    <property type="protein sequence ID" value="MPN35300.1"/>
    <property type="molecule type" value="Genomic_DNA"/>
</dbReference>
<gene>
    <name evidence="1" type="ORF">SDC9_182797</name>
</gene>
<dbReference type="AlphaFoldDB" id="A0A645H9C4"/>
<sequence length="216" mass="23910">MRFGGVAFQEFPARRGVEKKVADADRSPCGSAARRGFEQFSAFDGYLRPFELVRRPGGQRQAADRGDGRQRLPPEAEGHDVFDALFVEQLACAVRLQAEERVVGVHAAAVVGDGDQAGPGALDFDADPFCSRIDRVLHQFFNYRCGALDHFARGDAVAQVFGHDFDFTHDSTPGVRPGRPFPVRFSGRRAWNCVRPAHGNKRPFRCRPALRRPGSD</sequence>